<dbReference type="PRINTS" id="PR00505">
    <property type="entry name" value="D12N6MTFRASE"/>
</dbReference>
<comment type="similarity">
    <text evidence="1">Belongs to the N(4)/N(6)-methyltransferase family.</text>
</comment>
<comment type="catalytic activity">
    <reaction evidence="6">
        <text>a 2'-deoxyadenosine in DNA + S-adenosyl-L-methionine = an N(6)-methyl-2'-deoxyadenosine in DNA + S-adenosyl-L-homocysteine + H(+)</text>
        <dbReference type="Rhea" id="RHEA:15197"/>
        <dbReference type="Rhea" id="RHEA-COMP:12418"/>
        <dbReference type="Rhea" id="RHEA-COMP:12419"/>
        <dbReference type="ChEBI" id="CHEBI:15378"/>
        <dbReference type="ChEBI" id="CHEBI:57856"/>
        <dbReference type="ChEBI" id="CHEBI:59789"/>
        <dbReference type="ChEBI" id="CHEBI:90615"/>
        <dbReference type="ChEBI" id="CHEBI:90616"/>
        <dbReference type="EC" id="2.1.1.72"/>
    </reaction>
</comment>
<dbReference type="PIRSF" id="PIRSF000398">
    <property type="entry name" value="M_m6A_EcoRV"/>
    <property type="match status" value="1"/>
</dbReference>
<protein>
    <recommendedName>
        <fullName evidence="2">site-specific DNA-methyltransferase (adenine-specific)</fullName>
        <ecNumber evidence="2">2.1.1.72</ecNumber>
    </recommendedName>
</protein>
<dbReference type="PANTHER" id="PTHR30481">
    <property type="entry name" value="DNA ADENINE METHYLASE"/>
    <property type="match status" value="1"/>
</dbReference>
<dbReference type="Pfam" id="PF02086">
    <property type="entry name" value="MethyltransfD12"/>
    <property type="match status" value="1"/>
</dbReference>
<evidence type="ECO:0000256" key="1">
    <source>
        <dbReference type="ARBA" id="ARBA00006594"/>
    </source>
</evidence>
<dbReference type="GO" id="GO:0043565">
    <property type="term" value="F:sequence-specific DNA binding"/>
    <property type="evidence" value="ECO:0007669"/>
    <property type="project" value="TreeGrafter"/>
</dbReference>
<dbReference type="EMBL" id="BK015317">
    <property type="protein sequence ID" value="DAE01053.1"/>
    <property type="molecule type" value="Genomic_DNA"/>
</dbReference>
<evidence type="ECO:0000313" key="7">
    <source>
        <dbReference type="EMBL" id="DAE01053.1"/>
    </source>
</evidence>
<keyword evidence="3 7" id="KW-0489">Methyltransferase</keyword>
<dbReference type="Gene3D" id="1.10.1020.10">
    <property type="entry name" value="Adenine-specific Methyltransferase, Domain 2"/>
    <property type="match status" value="1"/>
</dbReference>
<keyword evidence="4" id="KW-0808">Transferase</keyword>
<dbReference type="InterPro" id="IPR012327">
    <property type="entry name" value="MeTrfase_D12"/>
</dbReference>
<sequence>MQQNSKKQFDKDKQGATFYRQTDAKTSPIIPWMGSKRRLAKHLLPLFPEHGCYVELFAGGAALFFLRDTPARCEVLNDINGDLVNLYHVVQHHFDEFVRQFAWLFSSRQTFVQLQAQPPATLTDIQRAARFFYLQHNAFGAKVTGQTFGTETTGKAWNATTVAQKLQTVQERLGGVFVENETWQSCLKRYDRAHTFFYADPPYWQTAGYDRAFDWAQYQLLAKVMSESKGKIMLSINDHPDIRNLFKDFRIAQFELAYSIGRSKTGKTSGELAICNW</sequence>
<name>A0A8S5P341_9CAUD</name>
<dbReference type="InterPro" id="IPR012263">
    <property type="entry name" value="M_m6A_EcoRV"/>
</dbReference>
<evidence type="ECO:0000256" key="5">
    <source>
        <dbReference type="ARBA" id="ARBA00022691"/>
    </source>
</evidence>
<dbReference type="GO" id="GO:0032259">
    <property type="term" value="P:methylation"/>
    <property type="evidence" value="ECO:0007669"/>
    <property type="project" value="UniProtKB-KW"/>
</dbReference>
<dbReference type="Gene3D" id="3.40.50.150">
    <property type="entry name" value="Vaccinia Virus protein VP39"/>
    <property type="match status" value="1"/>
</dbReference>
<dbReference type="InterPro" id="IPR023095">
    <property type="entry name" value="Ade_MeTrfase_dom_2"/>
</dbReference>
<dbReference type="GO" id="GO:1904047">
    <property type="term" value="F:S-adenosyl-L-methionine binding"/>
    <property type="evidence" value="ECO:0007669"/>
    <property type="project" value="TreeGrafter"/>
</dbReference>
<reference evidence="7" key="1">
    <citation type="journal article" date="2021" name="Proc. Natl. Acad. Sci. U.S.A.">
        <title>A Catalog of Tens of Thousands of Viruses from Human Metagenomes Reveals Hidden Associations with Chronic Diseases.</title>
        <authorList>
            <person name="Tisza M.J."/>
            <person name="Buck C.B."/>
        </authorList>
    </citation>
    <scope>NUCLEOTIDE SEQUENCE</scope>
    <source>
        <strain evidence="7">Ct7Sv1</strain>
    </source>
</reference>
<keyword evidence="5" id="KW-0949">S-adenosyl-L-methionine</keyword>
<dbReference type="GO" id="GO:0009007">
    <property type="term" value="F:site-specific DNA-methyltransferase (adenine-specific) activity"/>
    <property type="evidence" value="ECO:0007669"/>
    <property type="project" value="UniProtKB-EC"/>
</dbReference>
<dbReference type="InterPro" id="IPR029063">
    <property type="entry name" value="SAM-dependent_MTases_sf"/>
</dbReference>
<evidence type="ECO:0000256" key="2">
    <source>
        <dbReference type="ARBA" id="ARBA00011900"/>
    </source>
</evidence>
<dbReference type="SUPFAM" id="SSF53335">
    <property type="entry name" value="S-adenosyl-L-methionine-dependent methyltransferases"/>
    <property type="match status" value="1"/>
</dbReference>
<dbReference type="GO" id="GO:0006298">
    <property type="term" value="P:mismatch repair"/>
    <property type="evidence" value="ECO:0007669"/>
    <property type="project" value="TreeGrafter"/>
</dbReference>
<evidence type="ECO:0000256" key="3">
    <source>
        <dbReference type="ARBA" id="ARBA00022603"/>
    </source>
</evidence>
<evidence type="ECO:0000256" key="6">
    <source>
        <dbReference type="ARBA" id="ARBA00047942"/>
    </source>
</evidence>
<evidence type="ECO:0000256" key="4">
    <source>
        <dbReference type="ARBA" id="ARBA00022679"/>
    </source>
</evidence>
<accession>A0A8S5P341</accession>
<dbReference type="GO" id="GO:0009307">
    <property type="term" value="P:DNA restriction-modification system"/>
    <property type="evidence" value="ECO:0007669"/>
    <property type="project" value="InterPro"/>
</dbReference>
<organism evidence="7">
    <name type="scientific">Myoviridae sp. ct7Sv1</name>
    <dbReference type="NCBI Taxonomy" id="2825039"/>
    <lineage>
        <taxon>Viruses</taxon>
        <taxon>Duplodnaviria</taxon>
        <taxon>Heunggongvirae</taxon>
        <taxon>Uroviricota</taxon>
        <taxon>Caudoviricetes</taxon>
    </lineage>
</organism>
<dbReference type="PANTHER" id="PTHR30481:SF4">
    <property type="entry name" value="SITE-SPECIFIC DNA-METHYLTRANSFERASE (ADENINE-SPECIFIC)"/>
    <property type="match status" value="1"/>
</dbReference>
<dbReference type="EC" id="2.1.1.72" evidence="2"/>
<proteinExistence type="inferred from homology"/>